<gene>
    <name evidence="6" type="ORF">CHH72_10360</name>
</gene>
<evidence type="ECO:0000256" key="1">
    <source>
        <dbReference type="ARBA" id="ARBA00001917"/>
    </source>
</evidence>
<evidence type="ECO:0000313" key="7">
    <source>
        <dbReference type="Proteomes" id="UP000216207"/>
    </source>
</evidence>
<evidence type="ECO:0000259" key="5">
    <source>
        <dbReference type="SMART" id="SM00903"/>
    </source>
</evidence>
<feature type="domain" description="Flavin reductase like" evidence="5">
    <location>
        <begin position="20"/>
        <end position="180"/>
    </location>
</feature>
<evidence type="ECO:0000256" key="2">
    <source>
        <dbReference type="ARBA" id="ARBA00022630"/>
    </source>
</evidence>
<comment type="cofactor">
    <cofactor evidence="1">
        <name>FMN</name>
        <dbReference type="ChEBI" id="CHEBI:58210"/>
    </cofactor>
</comment>
<comment type="caution">
    <text evidence="6">The sequence shown here is derived from an EMBL/GenBank/DDBJ whole genome shotgun (WGS) entry which is preliminary data.</text>
</comment>
<dbReference type="GO" id="GO:0016646">
    <property type="term" value="F:oxidoreductase activity, acting on the CH-NH group of donors, NAD or NADP as acceptor"/>
    <property type="evidence" value="ECO:0007669"/>
    <property type="project" value="UniProtKB-ARBA"/>
</dbReference>
<dbReference type="RefSeq" id="WP_095326576.1">
    <property type="nucleotide sequence ID" value="NZ_NPCC01000012.1"/>
</dbReference>
<reference evidence="6 7" key="1">
    <citation type="submission" date="2017-07" db="EMBL/GenBank/DDBJ databases">
        <title>Isolation and whole genome analysis of endospore-forming bacteria from heroin.</title>
        <authorList>
            <person name="Kalinowski J."/>
            <person name="Ahrens B."/>
            <person name="Al-Dilaimi A."/>
            <person name="Winkler A."/>
            <person name="Wibberg D."/>
            <person name="Schleenbecker U."/>
            <person name="Ruckert C."/>
            <person name="Wolfel R."/>
            <person name="Grass G."/>
        </authorList>
    </citation>
    <scope>NUCLEOTIDE SEQUENCE [LARGE SCALE GENOMIC DNA]</scope>
    <source>
        <strain evidence="6 7">7539</strain>
    </source>
</reference>
<comment type="similarity">
    <text evidence="4">Belongs to the flavoredoxin family.</text>
</comment>
<sequence length="206" mass="22711">MRLLRMNELSARDRYRWMSGAIVPRPIALVTTLTEKGGMVNAAPFSFFTMLASDPPLLSIAVGRREGQMKDTARNAVAMEEMVIHVVSEKIVSDMNETAATLAPDESELERTSFHLTESVTVSVPAIKEARIRFECKLESHLPTKNDAGELSFDLLIARVLAMHIAEDVIDQEANGIDMDALQPVARLAGPNYAGLGSRYSLKRPK</sequence>
<keyword evidence="3" id="KW-0288">FMN</keyword>
<keyword evidence="2" id="KW-0285">Flavoprotein</keyword>
<dbReference type="SMART" id="SM00903">
    <property type="entry name" value="Flavin_Reduct"/>
    <property type="match status" value="1"/>
</dbReference>
<dbReference type="Gene3D" id="2.30.110.10">
    <property type="entry name" value="Electron Transport, Fmn-binding Protein, Chain A"/>
    <property type="match status" value="1"/>
</dbReference>
<accession>A0A268NZF5</accession>
<organism evidence="6 7">
    <name type="scientific">Shouchella clausii</name>
    <name type="common">Alkalihalobacillus clausii</name>
    <dbReference type="NCBI Taxonomy" id="79880"/>
    <lineage>
        <taxon>Bacteria</taxon>
        <taxon>Bacillati</taxon>
        <taxon>Bacillota</taxon>
        <taxon>Bacilli</taxon>
        <taxon>Bacillales</taxon>
        <taxon>Bacillaceae</taxon>
        <taxon>Shouchella</taxon>
    </lineage>
</organism>
<dbReference type="InterPro" id="IPR012349">
    <property type="entry name" value="Split_barrel_FMN-bd"/>
</dbReference>
<dbReference type="EMBL" id="NPCC01000012">
    <property type="protein sequence ID" value="PAE88771.1"/>
    <property type="molecule type" value="Genomic_DNA"/>
</dbReference>
<evidence type="ECO:0000256" key="4">
    <source>
        <dbReference type="ARBA" id="ARBA00038054"/>
    </source>
</evidence>
<dbReference type="PANTHER" id="PTHR33798">
    <property type="entry name" value="FLAVOPROTEIN OXYGENASE"/>
    <property type="match status" value="1"/>
</dbReference>
<dbReference type="AlphaFoldDB" id="A0A268NZF5"/>
<dbReference type="Proteomes" id="UP000216207">
    <property type="component" value="Unassembled WGS sequence"/>
</dbReference>
<name>A0A268NZF5_SHOCL</name>
<dbReference type="InterPro" id="IPR002563">
    <property type="entry name" value="Flavin_Rdtase-like_dom"/>
</dbReference>
<dbReference type="PANTHER" id="PTHR33798:SF5">
    <property type="entry name" value="FLAVIN REDUCTASE LIKE DOMAIN-CONTAINING PROTEIN"/>
    <property type="match status" value="1"/>
</dbReference>
<dbReference type="Pfam" id="PF01613">
    <property type="entry name" value="Flavin_Reduct"/>
    <property type="match status" value="1"/>
</dbReference>
<evidence type="ECO:0000313" key="6">
    <source>
        <dbReference type="EMBL" id="PAE88771.1"/>
    </source>
</evidence>
<dbReference type="SUPFAM" id="SSF50475">
    <property type="entry name" value="FMN-binding split barrel"/>
    <property type="match status" value="1"/>
</dbReference>
<evidence type="ECO:0000256" key="3">
    <source>
        <dbReference type="ARBA" id="ARBA00022643"/>
    </source>
</evidence>
<protein>
    <recommendedName>
        <fullName evidence="5">Flavin reductase like domain-containing protein</fullName>
    </recommendedName>
</protein>
<proteinExistence type="inferred from homology"/>
<dbReference type="GO" id="GO:0010181">
    <property type="term" value="F:FMN binding"/>
    <property type="evidence" value="ECO:0007669"/>
    <property type="project" value="InterPro"/>
</dbReference>